<comment type="subcellular location">
    <subcellularLocation>
        <location evidence="1">Membrane</location>
        <topology evidence="1">Multi-pass membrane protein</topology>
    </subcellularLocation>
</comment>
<organism evidence="11 12">
    <name type="scientific">Symbiodinium microadriaticum</name>
    <name type="common">Dinoflagellate</name>
    <name type="synonym">Zooxanthella microadriatica</name>
    <dbReference type="NCBI Taxonomy" id="2951"/>
    <lineage>
        <taxon>Eukaryota</taxon>
        <taxon>Sar</taxon>
        <taxon>Alveolata</taxon>
        <taxon>Dinophyceae</taxon>
        <taxon>Suessiales</taxon>
        <taxon>Symbiodiniaceae</taxon>
        <taxon>Symbiodinium</taxon>
    </lineage>
</organism>
<evidence type="ECO:0000256" key="5">
    <source>
        <dbReference type="ARBA" id="ARBA00022692"/>
    </source>
</evidence>
<keyword evidence="3 11" id="KW-0808">Transferase</keyword>
<protein>
    <submittedName>
        <fullName evidence="11">N-lysine methyltransferase SETD6</fullName>
    </submittedName>
</protein>
<dbReference type="Pfam" id="PF10067">
    <property type="entry name" value="DUF2306"/>
    <property type="match status" value="1"/>
</dbReference>
<dbReference type="GO" id="GO:0016279">
    <property type="term" value="F:protein-lysine N-methyltransferase activity"/>
    <property type="evidence" value="ECO:0007669"/>
    <property type="project" value="TreeGrafter"/>
</dbReference>
<dbReference type="AlphaFoldDB" id="A0A1Q9CHB7"/>
<dbReference type="PANTHER" id="PTHR13271">
    <property type="entry name" value="UNCHARACTERIZED PUTATIVE METHYLTRANSFERASE"/>
    <property type="match status" value="1"/>
</dbReference>
<feature type="transmembrane region" description="Helical" evidence="9">
    <location>
        <begin position="823"/>
        <end position="842"/>
    </location>
</feature>
<evidence type="ECO:0000256" key="2">
    <source>
        <dbReference type="ARBA" id="ARBA00022603"/>
    </source>
</evidence>
<dbReference type="SUPFAM" id="SSF81822">
    <property type="entry name" value="RuBisCo LSMT C-terminal, substrate-binding domain"/>
    <property type="match status" value="1"/>
</dbReference>
<dbReference type="InterPro" id="IPR005821">
    <property type="entry name" value="Ion_trans_dom"/>
</dbReference>
<keyword evidence="5 9" id="KW-0812">Transmembrane</keyword>
<dbReference type="GO" id="GO:0005216">
    <property type="term" value="F:monoatomic ion channel activity"/>
    <property type="evidence" value="ECO:0007669"/>
    <property type="project" value="InterPro"/>
</dbReference>
<feature type="transmembrane region" description="Helical" evidence="9">
    <location>
        <begin position="756"/>
        <end position="782"/>
    </location>
</feature>
<dbReference type="InterPro" id="IPR046341">
    <property type="entry name" value="SET_dom_sf"/>
</dbReference>
<sequence>MAAADESRAMIEAFCKWCQEQSCEMSRVRIEQTSSGLGLLAAQDIKAGEIGLSVPIDALLTVAAAAKTEIGQTVLSSAAARNRGVSAQALMYIVMLDGWHNPASRWHSYLRLIPATHNDPLWWTDSERQERLAGTQLFHEAARHMAQLRDVYDSLFPALSQQLPSVFPAERYTFQAFLWARSSLSSRCFSNKQLSTWLHSDGHELPELPALETEEKSLVNDCPAALCPLLDITNHNPDVEVHVGLVRSAGTIHLGISATSAVATGCEFFNNYGSCRTNLQLLLAHGFAVPKNSADTLPVKIRSDDSTRPELQRKALELAGLNTAEVHELSLSDLLPVKLLALLRILCMSLDCLDMYYVKEGAALLQKLQSPVPVEYCDRCEMQVLSTLEGQLLNQKSRIRPADMSAASAPERHAAVYRAGQLEIISEALKEIQRRRKHFCGENGLLEESEEEEGAEVDPEEEEPEEEKWPRPAGVKRRRYGVEYAMWCYVKRLKVLRDGMLVIDLFIIVCGLAEVVMSEASGNVFVENFSLLRVMRIARIARLLKLFRRFSYLKELRKLLSMATSCMRTLCWSFIFCFMVMTIWAMLMVDLVQPLIMELGKAGEFGDCEQCLRAAASEFDVLEVGNRGFVLFPALLQPASKGLMASRAMNFLFVGGAVLVALYSWAVYGALTEWLIPLGRSVHPDMEAAFLTEKASIYLHALTSATALAIGPFQVIPSFRRTHMFGHRWAGRVYFLCGTIGSVTGGMVALKAQGGVVGQVGFMCLSVAWTLSNVIGFAAIAFPKIRSVPVHERAMQISCALAYSAVSLRIMLPVAILTEFQPVYGAIAWLCWTVNLVILEFIRCHFQGTGAKDATPKIATLEPTETSA</sequence>
<feature type="transmembrane region" description="Helical" evidence="9">
    <location>
        <begin position="651"/>
        <end position="677"/>
    </location>
</feature>
<evidence type="ECO:0000256" key="6">
    <source>
        <dbReference type="ARBA" id="ARBA00022989"/>
    </source>
</evidence>
<dbReference type="Gene3D" id="3.90.1420.10">
    <property type="entry name" value="Rubisco LSMT, substrate-binding domain"/>
    <property type="match status" value="1"/>
</dbReference>
<keyword evidence="4" id="KW-0949">S-adenosyl-L-methionine</keyword>
<dbReference type="SUPFAM" id="SSF82199">
    <property type="entry name" value="SET domain"/>
    <property type="match status" value="1"/>
</dbReference>
<dbReference type="SUPFAM" id="SSF81324">
    <property type="entry name" value="Voltage-gated potassium channels"/>
    <property type="match status" value="1"/>
</dbReference>
<keyword evidence="12" id="KW-1185">Reference proteome</keyword>
<dbReference type="InterPro" id="IPR050600">
    <property type="entry name" value="SETD3_SETD6_MTase"/>
</dbReference>
<feature type="transmembrane region" description="Helical" evidence="9">
    <location>
        <begin position="794"/>
        <end position="817"/>
    </location>
</feature>
<dbReference type="InterPro" id="IPR036464">
    <property type="entry name" value="Rubisco_LSMT_subst-bd_sf"/>
</dbReference>
<dbReference type="Proteomes" id="UP000186817">
    <property type="component" value="Unassembled WGS sequence"/>
</dbReference>
<feature type="transmembrane region" description="Helical" evidence="9">
    <location>
        <begin position="729"/>
        <end position="750"/>
    </location>
</feature>
<dbReference type="GO" id="GO:0032259">
    <property type="term" value="P:methylation"/>
    <property type="evidence" value="ECO:0007669"/>
    <property type="project" value="UniProtKB-KW"/>
</dbReference>
<evidence type="ECO:0000256" key="3">
    <source>
        <dbReference type="ARBA" id="ARBA00022679"/>
    </source>
</evidence>
<feature type="compositionally biased region" description="Acidic residues" evidence="8">
    <location>
        <begin position="447"/>
        <end position="466"/>
    </location>
</feature>
<proteinExistence type="predicted"/>
<evidence type="ECO:0000256" key="4">
    <source>
        <dbReference type="ARBA" id="ARBA00022691"/>
    </source>
</evidence>
<gene>
    <name evidence="11" type="primary">SETD6</name>
    <name evidence="11" type="ORF">AK812_SmicGene37036</name>
</gene>
<evidence type="ECO:0000256" key="1">
    <source>
        <dbReference type="ARBA" id="ARBA00004141"/>
    </source>
</evidence>
<reference evidence="11 12" key="1">
    <citation type="submission" date="2016-02" db="EMBL/GenBank/DDBJ databases">
        <title>Genome analysis of coral dinoflagellate symbionts highlights evolutionary adaptations to a symbiotic lifestyle.</title>
        <authorList>
            <person name="Aranda M."/>
            <person name="Li Y."/>
            <person name="Liew Y.J."/>
            <person name="Baumgarten S."/>
            <person name="Simakov O."/>
            <person name="Wilson M."/>
            <person name="Piel J."/>
            <person name="Ashoor H."/>
            <person name="Bougouffa S."/>
            <person name="Bajic V.B."/>
            <person name="Ryu T."/>
            <person name="Ravasi T."/>
            <person name="Bayer T."/>
            <person name="Micklem G."/>
            <person name="Kim H."/>
            <person name="Bhak J."/>
            <person name="Lajeunesse T.C."/>
            <person name="Voolstra C.R."/>
        </authorList>
    </citation>
    <scope>NUCLEOTIDE SEQUENCE [LARGE SCALE GENOMIC DNA]</scope>
    <source>
        <strain evidence="11 12">CCMP2467</strain>
    </source>
</reference>
<feature type="transmembrane region" description="Helical" evidence="9">
    <location>
        <begin position="572"/>
        <end position="592"/>
    </location>
</feature>
<comment type="caution">
    <text evidence="11">The sequence shown here is derived from an EMBL/GenBank/DDBJ whole genome shotgun (WGS) entry which is preliminary data.</text>
</comment>
<evidence type="ECO:0000259" key="10">
    <source>
        <dbReference type="PROSITE" id="PS50280"/>
    </source>
</evidence>
<keyword evidence="7 9" id="KW-0472">Membrane</keyword>
<accession>A0A1Q9CHB7</accession>
<dbReference type="InterPro" id="IPR018750">
    <property type="entry name" value="DUF2306_membrane"/>
</dbReference>
<dbReference type="PROSITE" id="PS50280">
    <property type="entry name" value="SET"/>
    <property type="match status" value="1"/>
</dbReference>
<dbReference type="EMBL" id="LSRX01001205">
    <property type="protein sequence ID" value="OLP82319.1"/>
    <property type="molecule type" value="Genomic_DNA"/>
</dbReference>
<evidence type="ECO:0000256" key="9">
    <source>
        <dbReference type="SAM" id="Phobius"/>
    </source>
</evidence>
<dbReference type="GO" id="GO:0016020">
    <property type="term" value="C:membrane"/>
    <property type="evidence" value="ECO:0007669"/>
    <property type="project" value="UniProtKB-SubCell"/>
</dbReference>
<evidence type="ECO:0000256" key="7">
    <source>
        <dbReference type="ARBA" id="ARBA00023136"/>
    </source>
</evidence>
<dbReference type="InterPro" id="IPR027359">
    <property type="entry name" value="Volt_channel_dom_sf"/>
</dbReference>
<keyword evidence="6 9" id="KW-1133">Transmembrane helix</keyword>
<dbReference type="Gene3D" id="3.90.1410.10">
    <property type="entry name" value="set domain protein methyltransferase, domain 1"/>
    <property type="match status" value="1"/>
</dbReference>
<dbReference type="InterPro" id="IPR001214">
    <property type="entry name" value="SET_dom"/>
</dbReference>
<keyword evidence="2 11" id="KW-0489">Methyltransferase</keyword>
<feature type="region of interest" description="Disordered" evidence="8">
    <location>
        <begin position="447"/>
        <end position="470"/>
    </location>
</feature>
<dbReference type="OrthoDB" id="42889at2759"/>
<evidence type="ECO:0000313" key="12">
    <source>
        <dbReference type="Proteomes" id="UP000186817"/>
    </source>
</evidence>
<dbReference type="PANTHER" id="PTHR13271:SF155">
    <property type="entry name" value="SET DOMAIN-CONTAINING PROTEIN"/>
    <property type="match status" value="1"/>
</dbReference>
<dbReference type="Pfam" id="PF00520">
    <property type="entry name" value="Ion_trans"/>
    <property type="match status" value="1"/>
</dbReference>
<evidence type="ECO:0000256" key="8">
    <source>
        <dbReference type="SAM" id="MobiDB-lite"/>
    </source>
</evidence>
<dbReference type="CDD" id="cd10527">
    <property type="entry name" value="SET_LSMT"/>
    <property type="match status" value="1"/>
</dbReference>
<dbReference type="Gene3D" id="1.20.120.350">
    <property type="entry name" value="Voltage-gated potassium channels. Chain C"/>
    <property type="match status" value="1"/>
</dbReference>
<feature type="domain" description="SET" evidence="10">
    <location>
        <begin position="21"/>
        <end position="273"/>
    </location>
</feature>
<name>A0A1Q9CHB7_SYMMI</name>
<evidence type="ECO:0000313" key="11">
    <source>
        <dbReference type="EMBL" id="OLP82319.1"/>
    </source>
</evidence>
<feature type="transmembrane region" description="Helical" evidence="9">
    <location>
        <begin position="697"/>
        <end position="717"/>
    </location>
</feature>